<dbReference type="InterPro" id="IPR050266">
    <property type="entry name" value="AB_hydrolase_sf"/>
</dbReference>
<dbReference type="STRING" id="1220924.W2RT69"/>
<feature type="domain" description="AB hydrolase-1" evidence="1">
    <location>
        <begin position="11"/>
        <end position="249"/>
    </location>
</feature>
<dbReference type="PANTHER" id="PTHR43798:SF33">
    <property type="entry name" value="HYDROLASE, PUTATIVE (AFU_ORTHOLOGUE AFUA_2G14860)-RELATED"/>
    <property type="match status" value="1"/>
</dbReference>
<dbReference type="VEuPathDB" id="FungiDB:HMPREF1541_05883"/>
<dbReference type="Gene3D" id="3.40.50.1820">
    <property type="entry name" value="alpha/beta hydrolase"/>
    <property type="match status" value="1"/>
</dbReference>
<dbReference type="HOGENOM" id="CLU_020336_50_5_1"/>
<organism evidence="2 3">
    <name type="scientific">Cyphellophora europaea (strain CBS 101466)</name>
    <name type="common">Phialophora europaea</name>
    <dbReference type="NCBI Taxonomy" id="1220924"/>
    <lineage>
        <taxon>Eukaryota</taxon>
        <taxon>Fungi</taxon>
        <taxon>Dikarya</taxon>
        <taxon>Ascomycota</taxon>
        <taxon>Pezizomycotina</taxon>
        <taxon>Eurotiomycetes</taxon>
        <taxon>Chaetothyriomycetidae</taxon>
        <taxon>Chaetothyriales</taxon>
        <taxon>Cyphellophoraceae</taxon>
        <taxon>Cyphellophora</taxon>
    </lineage>
</organism>
<gene>
    <name evidence="2" type="ORF">HMPREF1541_05883</name>
</gene>
<reference evidence="2 3" key="1">
    <citation type="submission" date="2013-03" db="EMBL/GenBank/DDBJ databases">
        <title>The Genome Sequence of Phialophora europaea CBS 101466.</title>
        <authorList>
            <consortium name="The Broad Institute Genomics Platform"/>
            <person name="Cuomo C."/>
            <person name="de Hoog S."/>
            <person name="Gorbushina A."/>
            <person name="Walker B."/>
            <person name="Young S.K."/>
            <person name="Zeng Q."/>
            <person name="Gargeya S."/>
            <person name="Fitzgerald M."/>
            <person name="Haas B."/>
            <person name="Abouelleil A."/>
            <person name="Allen A.W."/>
            <person name="Alvarado L."/>
            <person name="Arachchi H.M."/>
            <person name="Berlin A.M."/>
            <person name="Chapman S.B."/>
            <person name="Gainer-Dewar J."/>
            <person name="Goldberg J."/>
            <person name="Griggs A."/>
            <person name="Gujja S."/>
            <person name="Hansen M."/>
            <person name="Howarth C."/>
            <person name="Imamovic A."/>
            <person name="Ireland A."/>
            <person name="Larimer J."/>
            <person name="McCowan C."/>
            <person name="Murphy C."/>
            <person name="Pearson M."/>
            <person name="Poon T.W."/>
            <person name="Priest M."/>
            <person name="Roberts A."/>
            <person name="Saif S."/>
            <person name="Shea T."/>
            <person name="Sisk P."/>
            <person name="Sykes S."/>
            <person name="Wortman J."/>
            <person name="Nusbaum C."/>
            <person name="Birren B."/>
        </authorList>
    </citation>
    <scope>NUCLEOTIDE SEQUENCE [LARGE SCALE GENOMIC DNA]</scope>
    <source>
        <strain evidence="2 3">CBS 101466</strain>
    </source>
</reference>
<dbReference type="Proteomes" id="UP000030752">
    <property type="component" value="Unassembled WGS sequence"/>
</dbReference>
<evidence type="ECO:0000313" key="3">
    <source>
        <dbReference type="Proteomes" id="UP000030752"/>
    </source>
</evidence>
<dbReference type="AlphaFoldDB" id="W2RT69"/>
<dbReference type="GeneID" id="19973222"/>
<dbReference type="PANTHER" id="PTHR43798">
    <property type="entry name" value="MONOACYLGLYCEROL LIPASE"/>
    <property type="match status" value="1"/>
</dbReference>
<name>W2RT69_CYPE1</name>
<evidence type="ECO:0000259" key="1">
    <source>
        <dbReference type="Pfam" id="PF00561"/>
    </source>
</evidence>
<evidence type="ECO:0000313" key="2">
    <source>
        <dbReference type="EMBL" id="ETN39657.1"/>
    </source>
</evidence>
<accession>W2RT69</accession>
<dbReference type="EMBL" id="KB822721">
    <property type="protein sequence ID" value="ETN39657.1"/>
    <property type="molecule type" value="Genomic_DNA"/>
</dbReference>
<dbReference type="eggNOG" id="KOG2984">
    <property type="taxonomic scope" value="Eukaryota"/>
</dbReference>
<proteinExistence type="predicted"/>
<keyword evidence="3" id="KW-1185">Reference proteome</keyword>
<dbReference type="InterPro" id="IPR000073">
    <property type="entry name" value="AB_hydrolase_1"/>
</dbReference>
<dbReference type="SUPFAM" id="SSF53474">
    <property type="entry name" value="alpha/beta-Hydrolases"/>
    <property type="match status" value="1"/>
</dbReference>
<dbReference type="GO" id="GO:0016020">
    <property type="term" value="C:membrane"/>
    <property type="evidence" value="ECO:0007669"/>
    <property type="project" value="TreeGrafter"/>
</dbReference>
<dbReference type="RefSeq" id="XP_008718442.1">
    <property type="nucleotide sequence ID" value="XM_008720220.1"/>
</dbReference>
<protein>
    <recommendedName>
        <fullName evidence="1">AB hydrolase-1 domain-containing protein</fullName>
    </recommendedName>
</protein>
<dbReference type="InterPro" id="IPR029058">
    <property type="entry name" value="AB_hydrolase_fold"/>
</dbReference>
<dbReference type="OrthoDB" id="190201at2759"/>
<sequence>MGQRRHGDQVPVLILHGGAANSHAMYRQANFVAKTRHVILHDTRGQGRSPYKGFTSFHYDDMARDVIAILDHLEIPRVAVFGWSDGGMTGLNLAMNYTERIDRLFAYGAQIHYNQTHFPGRDDPIITSETGTLESNFENSGVTPPEKEVEQRQLGGMRKRQEGGEEFWCESISPMPERCADMYAGVLAMWESETTWGREALAKIKCPVWTAIGDHDKYVQRSQADAIAAWTPFAGQLVLPHTGHWGLLQDWKVLNFMLDYFLEMEFDQQVPYY</sequence>
<dbReference type="InParanoid" id="W2RT69"/>
<dbReference type="Pfam" id="PF00561">
    <property type="entry name" value="Abhydrolase_1"/>
    <property type="match status" value="1"/>
</dbReference>